<reference evidence="8" key="1">
    <citation type="journal article" date="2021" name="Commun. Biol.">
        <title>Ancient origin of fucosylated xyloglucan in charophycean green algae.</title>
        <authorList>
            <person name="Mikkelsen M.D."/>
            <person name="Harholt J."/>
            <person name="Westereng B."/>
            <person name="Domozych D."/>
            <person name="Fry S.C."/>
            <person name="Johansen I.E."/>
            <person name="Fangel J.U."/>
            <person name="Lezyk M."/>
            <person name="Feng T."/>
            <person name="Nancke L."/>
            <person name="Mikkelsen J.D."/>
            <person name="Willats W.G.T."/>
            <person name="Ulvskov P."/>
        </authorList>
    </citation>
    <scope>NUCLEOTIDE SEQUENCE</scope>
</reference>
<sequence>MRRCTRNPLRGSNNQGENESGKRDHVRRNCTAYAALTVLLLIVATYFTHQVIARRLLGRATPGALQELQVEGESEKTVEVEVESMGGANAQCKSGYVYVYTLPKRMNYDLLQQCQGLKCELWSHKGLGEQAFPNPTGKEMENLTRLFLDPNLWFKSRDFEIDITYHARLLQHPCRTEDPAKAAVFFLPFYTNVALRSVMKLRNETLANALPDEFVAWLEKQPYFVRNGGHDHFLVLGHNAYHHMSSEGDPWGSHLLKRPAMENVTKLASFRAPWESTQMGVPYLTFFHPSTDAQIRAWQQHVRTAQRKWRASFIGSKKRAEGAYEHSKAAFEFRNKLMQQCQEWDECGVLDCQDMGMGQKSVCHSPAPPLEMQITSDFCLQPSGDDPVRKSTFDSIVAGCIPVFFCKNSAYYQYLWHLPAEWDSYSVFIDQKEMEAGNVTLKEVLLAYSPDKIQKMQQRIIDEVLPQIIIANPENYKLVEFQDAVDRVVEGMMTKVALLRAGLKHGFPNPWDMEHLPLDQAYSPLRMPLGTA</sequence>
<dbReference type="GO" id="GO:0016757">
    <property type="term" value="F:glycosyltransferase activity"/>
    <property type="evidence" value="ECO:0007669"/>
    <property type="project" value="InterPro"/>
</dbReference>
<evidence type="ECO:0000313" key="8">
    <source>
        <dbReference type="EMBL" id="QWX38548.1"/>
    </source>
</evidence>
<proteinExistence type="evidence at transcript level"/>
<evidence type="ECO:0000256" key="5">
    <source>
        <dbReference type="SAM" id="MobiDB-lite"/>
    </source>
</evidence>
<feature type="region of interest" description="Disordered" evidence="5">
    <location>
        <begin position="1"/>
        <end position="24"/>
    </location>
</feature>
<comment type="subcellular location">
    <subcellularLocation>
        <location evidence="1">Golgi apparatus membrane</location>
        <topology evidence="1">Single-pass type II membrane protein</topology>
    </subcellularLocation>
</comment>
<evidence type="ECO:0000256" key="6">
    <source>
        <dbReference type="SAM" id="Phobius"/>
    </source>
</evidence>
<dbReference type="PANTHER" id="PTHR11062:SF117">
    <property type="entry name" value="XYLOGLUCAN-SPECIFIC GALACTURONOSYLTRANSFERASE 1"/>
    <property type="match status" value="1"/>
</dbReference>
<keyword evidence="6" id="KW-1133">Transmembrane helix</keyword>
<feature type="domain" description="Exostosin GT47" evidence="7">
    <location>
        <begin position="91"/>
        <end position="442"/>
    </location>
</feature>
<keyword evidence="6" id="KW-0812">Transmembrane</keyword>
<dbReference type="AlphaFoldDB" id="A0A8F2YJ09"/>
<name>A0A8F2YJ09_COLOB</name>
<dbReference type="InterPro" id="IPR004263">
    <property type="entry name" value="Exostosin"/>
</dbReference>
<evidence type="ECO:0000256" key="4">
    <source>
        <dbReference type="ARBA" id="ARBA00023034"/>
    </source>
</evidence>
<accession>A0A8F2YJ09</accession>
<gene>
    <name evidence="8" type="primary">GT47A1</name>
</gene>
<dbReference type="InterPro" id="IPR040911">
    <property type="entry name" value="Exostosin_GT47"/>
</dbReference>
<dbReference type="GO" id="GO:0000139">
    <property type="term" value="C:Golgi membrane"/>
    <property type="evidence" value="ECO:0007669"/>
    <property type="project" value="UniProtKB-SubCell"/>
</dbReference>
<protein>
    <submittedName>
        <fullName evidence="8">Putative glycosyl transferase family 47 clade A protein 1</fullName>
    </submittedName>
</protein>
<comment type="similarity">
    <text evidence="2">Belongs to the glycosyltransferase 47 family.</text>
</comment>
<organism evidence="8">
    <name type="scientific">Coleochaete orbicularis</name>
    <name type="common">Charophycean green alga</name>
    <dbReference type="NCBI Taxonomy" id="3124"/>
    <lineage>
        <taxon>Eukaryota</taxon>
        <taxon>Viridiplantae</taxon>
        <taxon>Streptophyta</taxon>
        <taxon>Coleochaetophyceae</taxon>
        <taxon>Coleochaetales</taxon>
        <taxon>Coleochaetaceae</taxon>
        <taxon>Coleochaete</taxon>
    </lineage>
</organism>
<keyword evidence="8" id="KW-0808">Transferase</keyword>
<keyword evidence="3" id="KW-0735">Signal-anchor</keyword>
<dbReference type="EMBL" id="MW149251">
    <property type="protein sequence ID" value="QWX38548.1"/>
    <property type="molecule type" value="mRNA"/>
</dbReference>
<dbReference type="PANTHER" id="PTHR11062">
    <property type="entry name" value="EXOSTOSIN HEPARAN SULFATE GLYCOSYLTRANSFERASE -RELATED"/>
    <property type="match status" value="1"/>
</dbReference>
<feature type="transmembrane region" description="Helical" evidence="6">
    <location>
        <begin position="30"/>
        <end position="47"/>
    </location>
</feature>
<evidence type="ECO:0000256" key="1">
    <source>
        <dbReference type="ARBA" id="ARBA00004323"/>
    </source>
</evidence>
<dbReference type="Pfam" id="PF03016">
    <property type="entry name" value="Exostosin_GT47"/>
    <property type="match status" value="1"/>
</dbReference>
<evidence type="ECO:0000256" key="3">
    <source>
        <dbReference type="ARBA" id="ARBA00022968"/>
    </source>
</evidence>
<keyword evidence="6" id="KW-0472">Membrane</keyword>
<keyword evidence="4" id="KW-0333">Golgi apparatus</keyword>
<evidence type="ECO:0000259" key="7">
    <source>
        <dbReference type="Pfam" id="PF03016"/>
    </source>
</evidence>
<evidence type="ECO:0000256" key="2">
    <source>
        <dbReference type="ARBA" id="ARBA00010271"/>
    </source>
</evidence>